<gene>
    <name evidence="2" type="ORF">POM88_053906</name>
</gene>
<name>A0AAD8LWR8_9APIA</name>
<evidence type="ECO:0000256" key="1">
    <source>
        <dbReference type="RuleBase" id="RU367018"/>
    </source>
</evidence>
<keyword evidence="1" id="KW-0479">Metal-binding</keyword>
<dbReference type="GO" id="GO:0006355">
    <property type="term" value="P:regulation of DNA-templated transcription"/>
    <property type="evidence" value="ECO:0007669"/>
    <property type="project" value="UniProtKB-UniRule"/>
</dbReference>
<dbReference type="InterPro" id="IPR031052">
    <property type="entry name" value="FHY3/FAR1"/>
</dbReference>
<comment type="function">
    <text evidence="1">Putative transcription activator involved in regulating light control of development.</text>
</comment>
<dbReference type="GO" id="GO:0008270">
    <property type="term" value="F:zinc ion binding"/>
    <property type="evidence" value="ECO:0007669"/>
    <property type="project" value="UniProtKB-UniRule"/>
</dbReference>
<reference evidence="2" key="2">
    <citation type="submission" date="2023-05" db="EMBL/GenBank/DDBJ databases">
        <authorList>
            <person name="Schelkunov M.I."/>
        </authorList>
    </citation>
    <scope>NUCLEOTIDE SEQUENCE</scope>
    <source>
        <strain evidence="2">Hsosn_3</strain>
        <tissue evidence="2">Leaf</tissue>
    </source>
</reference>
<comment type="caution">
    <text evidence="2">The sequence shown here is derived from an EMBL/GenBank/DDBJ whole genome shotgun (WGS) entry which is preliminary data.</text>
</comment>
<keyword evidence="1" id="KW-0539">Nucleus</keyword>
<protein>
    <recommendedName>
        <fullName evidence="1">Protein FAR1-RELATED SEQUENCE</fullName>
    </recommendedName>
</protein>
<dbReference type="PANTHER" id="PTHR31669">
    <property type="entry name" value="PROTEIN FAR1-RELATED SEQUENCE 10-RELATED"/>
    <property type="match status" value="1"/>
</dbReference>
<organism evidence="2 3">
    <name type="scientific">Heracleum sosnowskyi</name>
    <dbReference type="NCBI Taxonomy" id="360622"/>
    <lineage>
        <taxon>Eukaryota</taxon>
        <taxon>Viridiplantae</taxon>
        <taxon>Streptophyta</taxon>
        <taxon>Embryophyta</taxon>
        <taxon>Tracheophyta</taxon>
        <taxon>Spermatophyta</taxon>
        <taxon>Magnoliopsida</taxon>
        <taxon>eudicotyledons</taxon>
        <taxon>Gunneridae</taxon>
        <taxon>Pentapetalae</taxon>
        <taxon>asterids</taxon>
        <taxon>campanulids</taxon>
        <taxon>Apiales</taxon>
        <taxon>Apiaceae</taxon>
        <taxon>Apioideae</taxon>
        <taxon>apioid superclade</taxon>
        <taxon>Tordylieae</taxon>
        <taxon>Tordyliinae</taxon>
        <taxon>Heracleum</taxon>
    </lineage>
</organism>
<comment type="similarity">
    <text evidence="1">Belongs to the FHY3/FAR1 family.</text>
</comment>
<dbReference type="EMBL" id="JAUIZM010000022">
    <property type="protein sequence ID" value="KAK1351901.1"/>
    <property type="molecule type" value="Genomic_DNA"/>
</dbReference>
<keyword evidence="1" id="KW-0862">Zinc</keyword>
<keyword evidence="1" id="KW-0863">Zinc-finger</keyword>
<evidence type="ECO:0000313" key="2">
    <source>
        <dbReference type="EMBL" id="KAK1351901.1"/>
    </source>
</evidence>
<dbReference type="PANTHER" id="PTHR31669:SF306">
    <property type="entry name" value="PROTEIN FAR1-RELATED SEQUENCE"/>
    <property type="match status" value="1"/>
</dbReference>
<accession>A0AAD8LWR8</accession>
<reference evidence="2" key="1">
    <citation type="submission" date="2023-02" db="EMBL/GenBank/DDBJ databases">
        <title>Genome of toxic invasive species Heracleum sosnowskyi carries increased number of genes despite the absence of recent whole-genome duplications.</title>
        <authorList>
            <person name="Schelkunov M."/>
            <person name="Shtratnikova V."/>
            <person name="Makarenko M."/>
            <person name="Klepikova A."/>
            <person name="Omelchenko D."/>
            <person name="Novikova G."/>
            <person name="Obukhova E."/>
            <person name="Bogdanov V."/>
            <person name="Penin A."/>
            <person name="Logacheva M."/>
        </authorList>
    </citation>
    <scope>NUCLEOTIDE SEQUENCE</scope>
    <source>
        <strain evidence="2">Hsosn_3</strain>
        <tissue evidence="2">Leaf</tissue>
    </source>
</reference>
<keyword evidence="3" id="KW-1185">Reference proteome</keyword>
<sequence length="264" mass="31033">MKVAIRDSFPAVNDLVAIKHRLCMWHIMEKFHLGNRLCKETDFMEKMKNYMWSSNLEIDEFEEGWKVVIKEFKLEENKWLSNMYAISFINKETLYMNSGWVFKVQWKGRGMKLLVGFFKQESCCLFLQKNLLCVEFVCRHAFCGLNKIRVTKFPKSLVLNRWMKIAESGTSSNSVSVSKDYFKMEQVSLKMTEIWFDFRQVVNKGGVQLDRLDYVHKTIKQVNTDFDNHSEDVADFRKMDHIAMMVGEQPVGEKKGVMEANVVV</sequence>
<dbReference type="Proteomes" id="UP001237642">
    <property type="component" value="Unassembled WGS sequence"/>
</dbReference>
<dbReference type="GO" id="GO:0005634">
    <property type="term" value="C:nucleus"/>
    <property type="evidence" value="ECO:0007669"/>
    <property type="project" value="UniProtKB-SubCell"/>
</dbReference>
<evidence type="ECO:0000313" key="3">
    <source>
        <dbReference type="Proteomes" id="UP001237642"/>
    </source>
</evidence>
<dbReference type="AlphaFoldDB" id="A0AAD8LWR8"/>
<comment type="subcellular location">
    <subcellularLocation>
        <location evidence="1">Nucleus</location>
    </subcellularLocation>
</comment>
<proteinExistence type="inferred from homology"/>